<dbReference type="Gene3D" id="3.40.640.10">
    <property type="entry name" value="Type I PLP-dependent aspartate aminotransferase-like (Major domain)"/>
    <property type="match status" value="1"/>
</dbReference>
<accession>A0A199VXX7</accession>
<dbReference type="InterPro" id="IPR015424">
    <property type="entry name" value="PyrdxlP-dep_Trfase"/>
</dbReference>
<evidence type="ECO:0000256" key="1">
    <source>
        <dbReference type="ARBA" id="ARBA00001933"/>
    </source>
</evidence>
<proteinExistence type="inferred from homology"/>
<evidence type="ECO:0000256" key="5">
    <source>
        <dbReference type="ARBA" id="ARBA00023239"/>
    </source>
</evidence>
<dbReference type="GO" id="GO:0030170">
    <property type="term" value="F:pyridoxal phosphate binding"/>
    <property type="evidence" value="ECO:0007669"/>
    <property type="project" value="InterPro"/>
</dbReference>
<evidence type="ECO:0000313" key="8">
    <source>
        <dbReference type="EMBL" id="OAY81833.1"/>
    </source>
</evidence>
<dbReference type="GO" id="GO:0005737">
    <property type="term" value="C:cytoplasm"/>
    <property type="evidence" value="ECO:0007669"/>
    <property type="project" value="TreeGrafter"/>
</dbReference>
<dbReference type="GO" id="GO:0019752">
    <property type="term" value="P:carboxylic acid metabolic process"/>
    <property type="evidence" value="ECO:0007669"/>
    <property type="project" value="InterPro"/>
</dbReference>
<evidence type="ECO:0000256" key="3">
    <source>
        <dbReference type="ARBA" id="ARBA00022793"/>
    </source>
</evidence>
<feature type="modified residue" description="N6-(pyridoxal phosphate)lysine" evidence="6">
    <location>
        <position position="318"/>
    </location>
</feature>
<dbReference type="PANTHER" id="PTHR11999">
    <property type="entry name" value="GROUP II PYRIDOXAL-5-PHOSPHATE DECARBOXYLASE"/>
    <property type="match status" value="1"/>
</dbReference>
<dbReference type="Pfam" id="PF00282">
    <property type="entry name" value="Pyridoxal_deC"/>
    <property type="match status" value="1"/>
</dbReference>
<comment type="caution">
    <text evidence="8">The sequence shown here is derived from an EMBL/GenBank/DDBJ whole genome shotgun (WGS) entry which is preliminary data.</text>
</comment>
<dbReference type="PRINTS" id="PR00800">
    <property type="entry name" value="YHDCRBOXLASE"/>
</dbReference>
<dbReference type="SUPFAM" id="SSF53383">
    <property type="entry name" value="PLP-dependent transferases"/>
    <property type="match status" value="1"/>
</dbReference>
<dbReference type="Gene3D" id="1.20.1340.10">
    <property type="entry name" value="dopa decarboxylase, N-terminal domain"/>
    <property type="match status" value="1"/>
</dbReference>
<name>A0A199VXX7_ANACO</name>
<dbReference type="Gene3D" id="3.90.1150.10">
    <property type="entry name" value="Aspartate Aminotransferase, domain 1"/>
    <property type="match status" value="1"/>
</dbReference>
<keyword evidence="4 6" id="KW-0663">Pyridoxal phosphate</keyword>
<comment type="similarity">
    <text evidence="2 7">Belongs to the group II decarboxylase family.</text>
</comment>
<dbReference type="FunFam" id="3.40.640.10:FF:000025">
    <property type="entry name" value="Histidine decarboxylase"/>
    <property type="match status" value="1"/>
</dbReference>
<dbReference type="PANTHER" id="PTHR11999:SF96">
    <property type="entry name" value="TYROSINE DECARBOXYLASE"/>
    <property type="match status" value="1"/>
</dbReference>
<dbReference type="CDD" id="cd06450">
    <property type="entry name" value="DOPA_deC_like"/>
    <property type="match status" value="1"/>
</dbReference>
<evidence type="ECO:0000256" key="6">
    <source>
        <dbReference type="PIRSR" id="PIRSR602129-50"/>
    </source>
</evidence>
<dbReference type="GO" id="GO:0006520">
    <property type="term" value="P:amino acid metabolic process"/>
    <property type="evidence" value="ECO:0007669"/>
    <property type="project" value="InterPro"/>
</dbReference>
<dbReference type="EMBL" id="LSRQ01000591">
    <property type="protein sequence ID" value="OAY81833.1"/>
    <property type="molecule type" value="Genomic_DNA"/>
</dbReference>
<organism evidence="8 9">
    <name type="scientific">Ananas comosus</name>
    <name type="common">Pineapple</name>
    <name type="synonym">Ananas ananas</name>
    <dbReference type="NCBI Taxonomy" id="4615"/>
    <lineage>
        <taxon>Eukaryota</taxon>
        <taxon>Viridiplantae</taxon>
        <taxon>Streptophyta</taxon>
        <taxon>Embryophyta</taxon>
        <taxon>Tracheophyta</taxon>
        <taxon>Spermatophyta</taxon>
        <taxon>Magnoliopsida</taxon>
        <taxon>Liliopsida</taxon>
        <taxon>Poales</taxon>
        <taxon>Bromeliaceae</taxon>
        <taxon>Bromelioideae</taxon>
        <taxon>Ananas</taxon>
    </lineage>
</organism>
<protein>
    <submittedName>
        <fullName evidence="8">Tyrosine/DOPA decarboxylase 2</fullName>
    </submittedName>
</protein>
<gene>
    <name evidence="8" type="ORF">ACMD2_20493</name>
</gene>
<dbReference type="InterPro" id="IPR002129">
    <property type="entry name" value="PyrdxlP-dep_de-COase"/>
</dbReference>
<dbReference type="InterPro" id="IPR015422">
    <property type="entry name" value="PyrdxlP-dep_Trfase_small"/>
</dbReference>
<dbReference type="InterPro" id="IPR015421">
    <property type="entry name" value="PyrdxlP-dep_Trfase_major"/>
</dbReference>
<dbReference type="Proteomes" id="UP000092600">
    <property type="component" value="Unassembled WGS sequence"/>
</dbReference>
<keyword evidence="5 7" id="KW-0456">Lyase</keyword>
<dbReference type="STRING" id="4615.A0A199VXX7"/>
<keyword evidence="3" id="KW-0210">Decarboxylase</keyword>
<reference evidence="8 9" key="1">
    <citation type="journal article" date="2016" name="DNA Res.">
        <title>The draft genome of MD-2 pineapple using hybrid error correction of long reads.</title>
        <authorList>
            <person name="Redwan R.M."/>
            <person name="Saidin A."/>
            <person name="Kumar S.V."/>
        </authorList>
    </citation>
    <scope>NUCLEOTIDE SEQUENCE [LARGE SCALE GENOMIC DNA]</scope>
    <source>
        <strain evidence="9">cv. MD2</strain>
        <tissue evidence="8">Leaf</tissue>
    </source>
</reference>
<evidence type="ECO:0000256" key="2">
    <source>
        <dbReference type="ARBA" id="ARBA00009533"/>
    </source>
</evidence>
<dbReference type="AlphaFoldDB" id="A0A199VXX7"/>
<evidence type="ECO:0000256" key="4">
    <source>
        <dbReference type="ARBA" id="ARBA00022898"/>
    </source>
</evidence>
<dbReference type="GO" id="GO:1901162">
    <property type="term" value="P:primary amino compound biosynthetic process"/>
    <property type="evidence" value="ECO:0007669"/>
    <property type="project" value="UniProtKB-ARBA"/>
</dbReference>
<evidence type="ECO:0000256" key="7">
    <source>
        <dbReference type="RuleBase" id="RU000382"/>
    </source>
</evidence>
<dbReference type="GO" id="GO:0016831">
    <property type="term" value="F:carboxy-lyase activity"/>
    <property type="evidence" value="ECO:0007669"/>
    <property type="project" value="UniProtKB-KW"/>
</dbReference>
<dbReference type="GO" id="GO:0046189">
    <property type="term" value="P:phenol-containing compound biosynthetic process"/>
    <property type="evidence" value="ECO:0007669"/>
    <property type="project" value="UniProtKB-ARBA"/>
</dbReference>
<dbReference type="InterPro" id="IPR010977">
    <property type="entry name" value="Aromatic_deC"/>
</dbReference>
<dbReference type="InterPro" id="IPR021115">
    <property type="entry name" value="Pyridoxal-P_BS"/>
</dbReference>
<sequence length="504" mass="55020">MGSLDADVLKANAASSPANPLDPEEFRRQAHVTVDFLADYYRDVGSYPVRSQVEPGYLRELLPASAPDHPEPLDAILRDVRDLIVPGITHWQSPSFFAYFQCCGSTAGFLGEMLSTGFNVVGFNWVSSPAATELESIVMDWLGSTLALPKPFLFSGGGGGVLQGTTCEAILCTLAAARDRMLRRIGRDGIGKLVVYGSDQTHCGLQKAAQIAGIHPANFRAVKTYKEDHFGLSPEALRRAVDADEAAGLVPLFLCATVGTTPSAAVDPLPGLCAAAAEKGMWVHVDAAYAGSACICPEFRGFIDGVEGADSFSFNAHKWLFTTLDCCCLWVKSPDALIRALSTNPEYLRNRATESKSVVDYKDWQIALSRRFRALKLWMVLRSYGLANLRNFLRSHVRMAKDFEEMVAADGRFEVVVPRYFAMVCFRLLPPDGTGGGEETAANEINQRLLEAANASGKVYMTHAVVGGVYLIRFAVGTTLTEEWHVRAAWKVVVEHAEELLKEL</sequence>
<dbReference type="PROSITE" id="PS00392">
    <property type="entry name" value="DDC_GAD_HDC_YDC"/>
    <property type="match status" value="1"/>
</dbReference>
<evidence type="ECO:0000313" key="9">
    <source>
        <dbReference type="Proteomes" id="UP000092600"/>
    </source>
</evidence>
<comment type="cofactor">
    <cofactor evidence="1 6 7">
        <name>pyridoxal 5'-phosphate</name>
        <dbReference type="ChEBI" id="CHEBI:597326"/>
    </cofactor>
</comment>